<keyword evidence="1" id="KW-0812">Transmembrane</keyword>
<evidence type="ECO:0000313" key="3">
    <source>
        <dbReference type="EMBL" id="MCP1335625.1"/>
    </source>
</evidence>
<evidence type="ECO:0000259" key="2">
    <source>
        <dbReference type="Pfam" id="PF09976"/>
    </source>
</evidence>
<dbReference type="Proteomes" id="UP001055804">
    <property type="component" value="Unassembled WGS sequence"/>
</dbReference>
<comment type="caution">
    <text evidence="3">The sequence shown here is derived from an EMBL/GenBank/DDBJ whole genome shotgun (WGS) entry which is preliminary data.</text>
</comment>
<keyword evidence="1" id="KW-1133">Transmembrane helix</keyword>
<dbReference type="RefSeq" id="WP_269331563.1">
    <property type="nucleotide sequence ID" value="NZ_JAMZFT010000001.1"/>
</dbReference>
<sequence>MADIFREVDEDVRRDRAVDLWSRYGIYVIAAVVLVVTVAAGLAAWRHWEQESRRDAAAAYLAATAPSTSDRLGALAGIADARDGIYAEMARLRAAGELAAADPAQAIAAYDAISADAGVPARLRALAAVRALILAADVETPDQAIARAGMLIGDNAPFRAQAREVLATAEMKRGNDAAARAVLEQIVGDLSAPLSLRERAALMLDLVRAPEAGS</sequence>
<feature type="transmembrane region" description="Helical" evidence="1">
    <location>
        <begin position="24"/>
        <end position="45"/>
    </location>
</feature>
<accession>A0A9J6PAZ8</accession>
<keyword evidence="1" id="KW-0472">Membrane</keyword>
<reference evidence="3" key="1">
    <citation type="submission" date="2022-06" db="EMBL/GenBank/DDBJ databases">
        <title>Isolation and Genomics of Futiania mangrovii gen. nov., sp. nov., a Rare and Metabolically-versatile member in the Class Alphaproteobacteria.</title>
        <authorList>
            <person name="Liu L."/>
            <person name="Huang W.-C."/>
            <person name="Pan J."/>
            <person name="Li J."/>
            <person name="Huang Y."/>
            <person name="Du H."/>
            <person name="Liu Y."/>
            <person name="Li M."/>
        </authorList>
    </citation>
    <scope>NUCLEOTIDE SEQUENCE</scope>
    <source>
        <strain evidence="3">FT118</strain>
    </source>
</reference>
<proteinExistence type="predicted"/>
<protein>
    <submittedName>
        <fullName evidence="3">Tetratricopeptide repeat protein</fullName>
    </submittedName>
</protein>
<dbReference type="AlphaFoldDB" id="A0A9J6PAZ8"/>
<organism evidence="3 4">
    <name type="scientific">Futiania mangrovi</name>
    <dbReference type="NCBI Taxonomy" id="2959716"/>
    <lineage>
        <taxon>Bacteria</taxon>
        <taxon>Pseudomonadati</taxon>
        <taxon>Pseudomonadota</taxon>
        <taxon>Alphaproteobacteria</taxon>
        <taxon>Futianiales</taxon>
        <taxon>Futianiaceae</taxon>
        <taxon>Futiania</taxon>
    </lineage>
</organism>
<keyword evidence="4" id="KW-1185">Reference proteome</keyword>
<feature type="domain" description="Ancillary SecYEG translocon subunit/Cell division coordinator CpoB TPR" evidence="2">
    <location>
        <begin position="21"/>
        <end position="182"/>
    </location>
</feature>
<evidence type="ECO:0000313" key="4">
    <source>
        <dbReference type="Proteomes" id="UP001055804"/>
    </source>
</evidence>
<name>A0A9J6PAZ8_9PROT</name>
<evidence type="ECO:0000256" key="1">
    <source>
        <dbReference type="SAM" id="Phobius"/>
    </source>
</evidence>
<dbReference type="Pfam" id="PF09976">
    <property type="entry name" value="TPR_21"/>
    <property type="match status" value="1"/>
</dbReference>
<dbReference type="EMBL" id="JAMZFT010000001">
    <property type="protein sequence ID" value="MCP1335625.1"/>
    <property type="molecule type" value="Genomic_DNA"/>
</dbReference>
<gene>
    <name evidence="3" type="ORF">NJQ99_04315</name>
</gene>
<dbReference type="InterPro" id="IPR018704">
    <property type="entry name" value="SecYEG/CpoB_TPR"/>
</dbReference>